<keyword evidence="2" id="KW-1185">Reference proteome</keyword>
<organism evidence="1 2">
    <name type="scientific">Periconia macrospinosa</name>
    <dbReference type="NCBI Taxonomy" id="97972"/>
    <lineage>
        <taxon>Eukaryota</taxon>
        <taxon>Fungi</taxon>
        <taxon>Dikarya</taxon>
        <taxon>Ascomycota</taxon>
        <taxon>Pezizomycotina</taxon>
        <taxon>Dothideomycetes</taxon>
        <taxon>Pleosporomycetidae</taxon>
        <taxon>Pleosporales</taxon>
        <taxon>Massarineae</taxon>
        <taxon>Periconiaceae</taxon>
        <taxon>Periconia</taxon>
    </lineage>
</organism>
<name>A0A2V1D7W8_9PLEO</name>
<evidence type="ECO:0000313" key="1">
    <source>
        <dbReference type="EMBL" id="PVH93249.1"/>
    </source>
</evidence>
<accession>A0A2V1D7W8</accession>
<dbReference type="AlphaFoldDB" id="A0A2V1D7W8"/>
<proteinExistence type="predicted"/>
<dbReference type="EMBL" id="KZ805603">
    <property type="protein sequence ID" value="PVH93249.1"/>
    <property type="molecule type" value="Genomic_DNA"/>
</dbReference>
<sequence length="155" mass="17391">MDRHPLTGCPLWVRSACQVAMSVSALHRALPVYMKRRNEMAADTRQLPSLPKHVRPNVPARPFDAVQRHPVIRGTASHFLEKSLIHSIQSMECVLRSRGDEDSIARGRSRDAEERSELSCKRSRRALSTCRSRSGRRCSNGVAAAAKRGTIRTYS</sequence>
<dbReference type="Proteomes" id="UP000244855">
    <property type="component" value="Unassembled WGS sequence"/>
</dbReference>
<reference evidence="1 2" key="1">
    <citation type="journal article" date="2018" name="Sci. Rep.">
        <title>Comparative genomics provides insights into the lifestyle and reveals functional heterogeneity of dark septate endophytic fungi.</title>
        <authorList>
            <person name="Knapp D.G."/>
            <person name="Nemeth J.B."/>
            <person name="Barry K."/>
            <person name="Hainaut M."/>
            <person name="Henrissat B."/>
            <person name="Johnson J."/>
            <person name="Kuo A."/>
            <person name="Lim J.H.P."/>
            <person name="Lipzen A."/>
            <person name="Nolan M."/>
            <person name="Ohm R.A."/>
            <person name="Tamas L."/>
            <person name="Grigoriev I.V."/>
            <person name="Spatafora J.W."/>
            <person name="Nagy L.G."/>
            <person name="Kovacs G.M."/>
        </authorList>
    </citation>
    <scope>NUCLEOTIDE SEQUENCE [LARGE SCALE GENOMIC DNA]</scope>
    <source>
        <strain evidence="1 2">DSE2036</strain>
    </source>
</reference>
<evidence type="ECO:0000313" key="2">
    <source>
        <dbReference type="Proteomes" id="UP000244855"/>
    </source>
</evidence>
<protein>
    <submittedName>
        <fullName evidence="1">Uncharacterized protein</fullName>
    </submittedName>
</protein>
<gene>
    <name evidence="1" type="ORF">DM02DRAFT_241988</name>
</gene>